<evidence type="ECO:0000313" key="2">
    <source>
        <dbReference type="EMBL" id="CAH0562816.1"/>
    </source>
</evidence>
<dbReference type="OrthoDB" id="1607513at2759"/>
<accession>A0A9P0FP46</accession>
<name>A0A9P0FP46_BRAAE</name>
<feature type="region of interest" description="Disordered" evidence="1">
    <location>
        <begin position="181"/>
        <end position="205"/>
    </location>
</feature>
<feature type="region of interest" description="Disordered" evidence="1">
    <location>
        <begin position="405"/>
        <end position="431"/>
    </location>
</feature>
<feature type="compositionally biased region" description="Basic and acidic residues" evidence="1">
    <location>
        <begin position="243"/>
        <end position="252"/>
    </location>
</feature>
<reference evidence="2" key="1">
    <citation type="submission" date="2021-12" db="EMBL/GenBank/DDBJ databases">
        <authorList>
            <person name="King R."/>
        </authorList>
    </citation>
    <scope>NUCLEOTIDE SEQUENCE</scope>
</reference>
<dbReference type="EMBL" id="OV121139">
    <property type="protein sequence ID" value="CAH0562816.1"/>
    <property type="molecule type" value="Genomic_DNA"/>
</dbReference>
<protein>
    <submittedName>
        <fullName evidence="2">Uncharacterized protein</fullName>
    </submittedName>
</protein>
<evidence type="ECO:0000256" key="1">
    <source>
        <dbReference type="SAM" id="MobiDB-lite"/>
    </source>
</evidence>
<dbReference type="AlphaFoldDB" id="A0A9P0FP46"/>
<sequence>MSGRFFFKLKHLNTETDISEGLRSNLLETVTRRLGGFETSKIVAKACFLDPRFKKVGFGTENNADNAQKWVTEELKQLIASRNADNEPVEMYAEPQTLGNTSNSEDDIWLHFDNKLTKITQISTPSSMVILIVRQYLEMATLERKRDPLEFWTKHKLLFPEIMKRWERTRPLTIKEHEEIINNPNWDDSEMEYESDDESGNEEDQDWTMENFSEMEDNLEIQSEEESEEEPTGSQEEAEEEDPTKPHVEKGSNIKYTSKSGLQWNSQPFVTTRRRQKNILLFRMKRWERTRPLTIKEHEEIINNPNWDDSEMEYESDDESGNEEDQDWTMENFSEMEDNLEIQILIGMSTKYKDFSDLGLRQRRRRLMSIKNEEAIASQQCDDVYSRTTKCDEDVGEKQTLHLDKDGFLSPSAAPSRLKDTNSSPSPPVTESKIISAQEIFYDDSKRTPSGYLAWRLRTVVRNQLSPQTDKGLKRRSESNTSEEESAPKKRNWLTEDEKAAIKFLKYACPKTQKDEI</sequence>
<proteinExistence type="predicted"/>
<dbReference type="Proteomes" id="UP001154078">
    <property type="component" value="Chromosome 8"/>
</dbReference>
<feature type="region of interest" description="Disordered" evidence="1">
    <location>
        <begin position="217"/>
        <end position="259"/>
    </location>
</feature>
<dbReference type="InterPro" id="IPR012337">
    <property type="entry name" value="RNaseH-like_sf"/>
</dbReference>
<feature type="compositionally biased region" description="Acidic residues" evidence="1">
    <location>
        <begin position="217"/>
        <end position="242"/>
    </location>
</feature>
<evidence type="ECO:0000313" key="3">
    <source>
        <dbReference type="Proteomes" id="UP001154078"/>
    </source>
</evidence>
<keyword evidence="3" id="KW-1185">Reference proteome</keyword>
<gene>
    <name evidence="2" type="ORF">MELIAE_LOCUS11836</name>
</gene>
<feature type="compositionally biased region" description="Acidic residues" evidence="1">
    <location>
        <begin position="187"/>
        <end position="205"/>
    </location>
</feature>
<dbReference type="SUPFAM" id="SSF53098">
    <property type="entry name" value="Ribonuclease H-like"/>
    <property type="match status" value="1"/>
</dbReference>
<feature type="region of interest" description="Disordered" evidence="1">
    <location>
        <begin position="466"/>
        <end position="492"/>
    </location>
</feature>
<organism evidence="2 3">
    <name type="scientific">Brassicogethes aeneus</name>
    <name type="common">Rape pollen beetle</name>
    <name type="synonym">Meligethes aeneus</name>
    <dbReference type="NCBI Taxonomy" id="1431903"/>
    <lineage>
        <taxon>Eukaryota</taxon>
        <taxon>Metazoa</taxon>
        <taxon>Ecdysozoa</taxon>
        <taxon>Arthropoda</taxon>
        <taxon>Hexapoda</taxon>
        <taxon>Insecta</taxon>
        <taxon>Pterygota</taxon>
        <taxon>Neoptera</taxon>
        <taxon>Endopterygota</taxon>
        <taxon>Coleoptera</taxon>
        <taxon>Polyphaga</taxon>
        <taxon>Cucujiformia</taxon>
        <taxon>Nitidulidae</taxon>
        <taxon>Meligethinae</taxon>
        <taxon>Brassicogethes</taxon>
    </lineage>
</organism>